<dbReference type="InterPro" id="IPR022644">
    <property type="entry name" value="De-COase2_N"/>
</dbReference>
<dbReference type="SUPFAM" id="SSF51419">
    <property type="entry name" value="PLP-binding barrel"/>
    <property type="match status" value="1"/>
</dbReference>
<evidence type="ECO:0000313" key="5">
    <source>
        <dbReference type="Proteomes" id="UP000238762"/>
    </source>
</evidence>
<feature type="domain" description="Orn/DAP/Arg decarboxylase 2 N-terminal" evidence="3">
    <location>
        <begin position="36"/>
        <end position="276"/>
    </location>
</feature>
<dbReference type="PANTHER" id="PTHR43727">
    <property type="entry name" value="DIAMINOPIMELATE DECARBOXYLASE"/>
    <property type="match status" value="1"/>
</dbReference>
<dbReference type="EMBL" id="PVWJ01000129">
    <property type="protein sequence ID" value="PSB01129.1"/>
    <property type="molecule type" value="Genomic_DNA"/>
</dbReference>
<dbReference type="OrthoDB" id="9805604at2"/>
<evidence type="ECO:0000256" key="2">
    <source>
        <dbReference type="ARBA" id="ARBA00022898"/>
    </source>
</evidence>
<dbReference type="SUPFAM" id="SSF50621">
    <property type="entry name" value="Alanine racemase C-terminal domain-like"/>
    <property type="match status" value="1"/>
</dbReference>
<dbReference type="Proteomes" id="UP000238762">
    <property type="component" value="Unassembled WGS sequence"/>
</dbReference>
<keyword evidence="5" id="KW-1185">Reference proteome</keyword>
<dbReference type="RefSeq" id="WP_106290667.1">
    <property type="nucleotide sequence ID" value="NZ_CAWNTC010000162.1"/>
</dbReference>
<reference evidence="4 5" key="2">
    <citation type="submission" date="2018-03" db="EMBL/GenBank/DDBJ databases">
        <title>The ancient ancestry and fast evolution of plastids.</title>
        <authorList>
            <person name="Moore K.R."/>
            <person name="Magnabosco C."/>
            <person name="Momper L."/>
            <person name="Gold D.A."/>
            <person name="Bosak T."/>
            <person name="Fournier G.P."/>
        </authorList>
    </citation>
    <scope>NUCLEOTIDE SEQUENCE [LARGE SCALE GENOMIC DNA]</scope>
    <source>
        <strain evidence="4 5">CCAP 1448/3</strain>
    </source>
</reference>
<dbReference type="Gene3D" id="2.40.37.10">
    <property type="entry name" value="Lyase, Ornithine Decarboxylase, Chain A, domain 1"/>
    <property type="match status" value="1"/>
</dbReference>
<dbReference type="GO" id="GO:0008836">
    <property type="term" value="F:diaminopimelate decarboxylase activity"/>
    <property type="evidence" value="ECO:0007669"/>
    <property type="project" value="TreeGrafter"/>
</dbReference>
<proteinExistence type="predicted"/>
<evidence type="ECO:0000256" key="1">
    <source>
        <dbReference type="ARBA" id="ARBA00001933"/>
    </source>
</evidence>
<dbReference type="Pfam" id="PF02784">
    <property type="entry name" value="Orn_Arg_deC_N"/>
    <property type="match status" value="1"/>
</dbReference>
<accession>A0A2T1BYN6</accession>
<organism evidence="4 5">
    <name type="scientific">Merismopedia glauca CCAP 1448/3</name>
    <dbReference type="NCBI Taxonomy" id="1296344"/>
    <lineage>
        <taxon>Bacteria</taxon>
        <taxon>Bacillati</taxon>
        <taxon>Cyanobacteriota</taxon>
        <taxon>Cyanophyceae</taxon>
        <taxon>Synechococcales</taxon>
        <taxon>Merismopediaceae</taxon>
        <taxon>Merismopedia</taxon>
    </lineage>
</organism>
<comment type="cofactor">
    <cofactor evidence="1">
        <name>pyridoxal 5'-phosphate</name>
        <dbReference type="ChEBI" id="CHEBI:597326"/>
    </cofactor>
</comment>
<gene>
    <name evidence="4" type="ORF">C7B64_19990</name>
</gene>
<evidence type="ECO:0000259" key="3">
    <source>
        <dbReference type="Pfam" id="PF02784"/>
    </source>
</evidence>
<reference evidence="4 5" key="1">
    <citation type="submission" date="2018-02" db="EMBL/GenBank/DDBJ databases">
        <authorList>
            <person name="Cohen D.B."/>
            <person name="Kent A.D."/>
        </authorList>
    </citation>
    <scope>NUCLEOTIDE SEQUENCE [LARGE SCALE GENOMIC DNA]</scope>
    <source>
        <strain evidence="4 5">CCAP 1448/3</strain>
    </source>
</reference>
<comment type="caution">
    <text evidence="4">The sequence shown here is derived from an EMBL/GenBank/DDBJ whole genome shotgun (WGS) entry which is preliminary data.</text>
</comment>
<dbReference type="AlphaFoldDB" id="A0A2T1BYN6"/>
<dbReference type="InterPro" id="IPR029066">
    <property type="entry name" value="PLP-binding_barrel"/>
</dbReference>
<keyword evidence="2" id="KW-0663">Pyridoxal phosphate</keyword>
<sequence>MRLNWQQLNDLEREYGDSFYLVDIDKFRGNYQEFIQGFQSIYQNTKIGYSYKTNYLPKLCKLAYGWGAYAEVVSQMEYDLAVKLGVSPNRIIFNGPLKRSNDLTNALLQGSIVNLDSLREVYILKEVAANYPENTFSVGLRCNFDINTDRISRFGFDVTNGDLEDAFTTIKDIDNCTVAGLHCHFSTSHRSVESYRLRTQKLLELVNLFFSNNPPKFINVGGGFFGKMPPELCQQFDGDIPSYQAYAQAIAPQVAAQFTGDNLPELIVEPGVALVADVMQFAAKVIGIKTVRSRQIALLAGSIHNTKPTGSDKKPKIEVYKCDRSTSSDRLSGTIDLVGYTCMEHDCLYQGYQGDIAVGDYVVFDNMGAYTIVFKPPFISPNPAIVSYDSVTNQYELCRRAETMDDVFISYVI</sequence>
<dbReference type="InterPro" id="IPR009006">
    <property type="entry name" value="Ala_racemase/Decarboxylase_C"/>
</dbReference>
<dbReference type="PANTHER" id="PTHR43727:SF3">
    <property type="entry name" value="GROUP IV DECARBOXYLASE"/>
    <property type="match status" value="1"/>
</dbReference>
<name>A0A2T1BYN6_9CYAN</name>
<evidence type="ECO:0000313" key="4">
    <source>
        <dbReference type="EMBL" id="PSB01129.1"/>
    </source>
</evidence>
<protein>
    <submittedName>
        <fullName evidence="4">Decarboxylase</fullName>
    </submittedName>
</protein>
<dbReference type="GO" id="GO:0009089">
    <property type="term" value="P:lysine biosynthetic process via diaminopimelate"/>
    <property type="evidence" value="ECO:0007669"/>
    <property type="project" value="TreeGrafter"/>
</dbReference>
<dbReference type="Gene3D" id="3.20.20.10">
    <property type="entry name" value="Alanine racemase"/>
    <property type="match status" value="1"/>
</dbReference>